<keyword evidence="3" id="KW-1185">Reference proteome</keyword>
<reference evidence="2 3" key="1">
    <citation type="journal article" date="2011" name="Proc. Natl. Acad. Sci. U.S.A.">
        <title>Evolutionary erosion of yeast sex chromosomes by mating-type switching accidents.</title>
        <authorList>
            <person name="Gordon J.L."/>
            <person name="Armisen D."/>
            <person name="Proux-Wera E."/>
            <person name="Oheigeartaigh S.S."/>
            <person name="Byrne K.P."/>
            <person name="Wolfe K.H."/>
        </authorList>
    </citation>
    <scope>NUCLEOTIDE SEQUENCE [LARGE SCALE GENOMIC DNA]</scope>
    <source>
        <strain evidence="3">ATCC MYA-139 / BCRC 22969 / CBS 8797 / CCRC 22969 / KCTC 17520 / NBRC 10181 / NCYC 3082</strain>
    </source>
</reference>
<accession>J7RPB5</accession>
<proteinExistence type="predicted"/>
<name>J7RPB5_HUIN7</name>
<dbReference type="KEGG" id="kng:KNAG_0H00980"/>
<gene>
    <name evidence="2" type="primary">KNAG0H00980</name>
    <name evidence="2" type="ordered locus">KNAG_0H00980</name>
</gene>
<protein>
    <submittedName>
        <fullName evidence="2">Uncharacterized protein</fullName>
    </submittedName>
</protein>
<evidence type="ECO:0000313" key="3">
    <source>
        <dbReference type="Proteomes" id="UP000006310"/>
    </source>
</evidence>
<dbReference type="GeneID" id="34527245"/>
<dbReference type="AlphaFoldDB" id="J7RPB5"/>
<dbReference type="EMBL" id="HE978321">
    <property type="protein sequence ID" value="CCK71513.1"/>
    <property type="molecule type" value="Genomic_DNA"/>
</dbReference>
<sequence length="65" mass="7194">MLSARHSCPPNSARGQKISCSRGPKHDSTQSEMDGLPCSLFPPIIKEQFLPASELYIPLLPDPFR</sequence>
<dbReference type="Proteomes" id="UP000006310">
    <property type="component" value="Chromosome 8"/>
</dbReference>
<feature type="region of interest" description="Disordered" evidence="1">
    <location>
        <begin position="1"/>
        <end position="34"/>
    </location>
</feature>
<organism evidence="2 3">
    <name type="scientific">Huiozyma naganishii (strain ATCC MYA-139 / BCRC 22969 / CBS 8797 / KCTC 17520 / NBRC 10181 / NCYC 3082 / Yp74L-3)</name>
    <name type="common">Yeast</name>
    <name type="synonym">Kazachstania naganishii</name>
    <dbReference type="NCBI Taxonomy" id="1071383"/>
    <lineage>
        <taxon>Eukaryota</taxon>
        <taxon>Fungi</taxon>
        <taxon>Dikarya</taxon>
        <taxon>Ascomycota</taxon>
        <taxon>Saccharomycotina</taxon>
        <taxon>Saccharomycetes</taxon>
        <taxon>Saccharomycetales</taxon>
        <taxon>Saccharomycetaceae</taxon>
        <taxon>Huiozyma</taxon>
    </lineage>
</organism>
<evidence type="ECO:0000313" key="2">
    <source>
        <dbReference type="EMBL" id="CCK71513.1"/>
    </source>
</evidence>
<evidence type="ECO:0000256" key="1">
    <source>
        <dbReference type="SAM" id="MobiDB-lite"/>
    </source>
</evidence>
<reference evidence="3" key="2">
    <citation type="submission" date="2012-08" db="EMBL/GenBank/DDBJ databases">
        <title>Genome sequence of Kazachstania naganishii.</title>
        <authorList>
            <person name="Gordon J.L."/>
            <person name="Armisen D."/>
            <person name="Proux-Wera E."/>
            <person name="OhEigeartaigh S.S."/>
            <person name="Byrne K.P."/>
            <person name="Wolfe K.H."/>
        </authorList>
    </citation>
    <scope>NUCLEOTIDE SEQUENCE [LARGE SCALE GENOMIC DNA]</scope>
    <source>
        <strain evidence="3">ATCC MYA-139 / BCRC 22969 / CBS 8797 / CCRC 22969 / KCTC 17520 / NBRC 10181 / NCYC 3082</strain>
    </source>
</reference>
<dbReference type="HOGENOM" id="CLU_2850021_0_0_1"/>
<dbReference type="RefSeq" id="XP_022465758.1">
    <property type="nucleotide sequence ID" value="XM_022609354.1"/>
</dbReference>